<dbReference type="InterPro" id="IPR006153">
    <property type="entry name" value="Cation/H_exchanger_TM"/>
</dbReference>
<accession>A0A0D1Y0P2</accession>
<proteinExistence type="inferred from homology"/>
<feature type="transmembrane region" description="Helical" evidence="7">
    <location>
        <begin position="6"/>
        <end position="23"/>
    </location>
</feature>
<feature type="transmembrane region" description="Helical" evidence="7">
    <location>
        <begin position="30"/>
        <end position="47"/>
    </location>
</feature>
<dbReference type="GO" id="GO:1902600">
    <property type="term" value="P:proton transmembrane transport"/>
    <property type="evidence" value="ECO:0007669"/>
    <property type="project" value="InterPro"/>
</dbReference>
<evidence type="ECO:0000313" key="12">
    <source>
        <dbReference type="Proteomes" id="UP000182836"/>
    </source>
</evidence>
<feature type="transmembrane region" description="Helical" evidence="7">
    <location>
        <begin position="84"/>
        <end position="107"/>
    </location>
</feature>
<dbReference type="PANTHER" id="PTHR42751">
    <property type="entry name" value="SODIUM/HYDROGEN EXCHANGER FAMILY/TRKA DOMAIN PROTEIN"/>
    <property type="match status" value="1"/>
</dbReference>
<evidence type="ECO:0000259" key="8">
    <source>
        <dbReference type="Pfam" id="PF00999"/>
    </source>
</evidence>
<comment type="similarity">
    <text evidence="2">Belongs to the monovalent cation:proton antiporter 2 (CPA2) transporter (TC 2.A.37) family.</text>
</comment>
<comment type="subcellular location">
    <subcellularLocation>
        <location evidence="1">Membrane</location>
        <topology evidence="1">Multi-pass membrane protein</topology>
    </subcellularLocation>
</comment>
<evidence type="ECO:0000313" key="10">
    <source>
        <dbReference type="EMBL" id="SDJ01181.1"/>
    </source>
</evidence>
<feature type="transmembrane region" description="Helical" evidence="7">
    <location>
        <begin position="53"/>
        <end position="72"/>
    </location>
</feature>
<dbReference type="Gene3D" id="1.20.1530.20">
    <property type="match status" value="1"/>
</dbReference>
<feature type="transmembrane region" description="Helical" evidence="7">
    <location>
        <begin position="335"/>
        <end position="366"/>
    </location>
</feature>
<dbReference type="GO" id="GO:0015297">
    <property type="term" value="F:antiporter activity"/>
    <property type="evidence" value="ECO:0007669"/>
    <property type="project" value="InterPro"/>
</dbReference>
<dbReference type="STRING" id="47500.AF333_19565"/>
<evidence type="ECO:0000256" key="1">
    <source>
        <dbReference type="ARBA" id="ARBA00004141"/>
    </source>
</evidence>
<feature type="transmembrane region" description="Helical" evidence="7">
    <location>
        <begin position="269"/>
        <end position="289"/>
    </location>
</feature>
<gene>
    <name evidence="9" type="ORF">AF333_19565</name>
    <name evidence="10" type="ORF">SAMN04487909_110118</name>
</gene>
<feature type="domain" description="Cation/H+ exchanger transmembrane" evidence="8">
    <location>
        <begin position="17"/>
        <end position="352"/>
    </location>
</feature>
<reference evidence="10 12" key="2">
    <citation type="submission" date="2016-10" db="EMBL/GenBank/DDBJ databases">
        <authorList>
            <person name="de Groot N.N."/>
        </authorList>
    </citation>
    <scope>NUCLEOTIDE SEQUENCE [LARGE SCALE GENOMIC DNA]</scope>
    <source>
        <strain evidence="10 12">DSM 2895</strain>
    </source>
</reference>
<organism evidence="9 11">
    <name type="scientific">Aneurinibacillus migulanus</name>
    <name type="common">Bacillus migulanus</name>
    <dbReference type="NCBI Taxonomy" id="47500"/>
    <lineage>
        <taxon>Bacteria</taxon>
        <taxon>Bacillati</taxon>
        <taxon>Bacillota</taxon>
        <taxon>Bacilli</taxon>
        <taxon>Bacillales</taxon>
        <taxon>Paenibacillaceae</taxon>
        <taxon>Aneurinibacillus group</taxon>
        <taxon>Aneurinibacillus</taxon>
    </lineage>
</organism>
<dbReference type="Proteomes" id="UP000182836">
    <property type="component" value="Unassembled WGS sequence"/>
</dbReference>
<protein>
    <submittedName>
        <fullName evidence="10">Monovalent cation:H+ antiporter-2, CPA2 family</fullName>
    </submittedName>
    <submittedName>
        <fullName evidence="9">Sodium:proton exchanger</fullName>
    </submittedName>
</protein>
<dbReference type="PATRIC" id="fig|47500.8.peg.4993"/>
<dbReference type="RefSeq" id="WP_043064776.1">
    <property type="nucleotide sequence ID" value="NZ_BJOA01000051.1"/>
</dbReference>
<keyword evidence="11" id="KW-1185">Reference proteome</keyword>
<dbReference type="EMBL" id="LGUG01000004">
    <property type="protein sequence ID" value="KON97342.1"/>
    <property type="molecule type" value="Genomic_DNA"/>
</dbReference>
<feature type="transmembrane region" description="Helical" evidence="7">
    <location>
        <begin position="296"/>
        <end position="315"/>
    </location>
</feature>
<dbReference type="EMBL" id="FNED01000010">
    <property type="protein sequence ID" value="SDJ01181.1"/>
    <property type="molecule type" value="Genomic_DNA"/>
</dbReference>
<feature type="transmembrane region" description="Helical" evidence="7">
    <location>
        <begin position="174"/>
        <end position="195"/>
    </location>
</feature>
<evidence type="ECO:0000256" key="3">
    <source>
        <dbReference type="ARBA" id="ARBA00022448"/>
    </source>
</evidence>
<keyword evidence="5 7" id="KW-1133">Transmembrane helix</keyword>
<evidence type="ECO:0000256" key="4">
    <source>
        <dbReference type="ARBA" id="ARBA00022692"/>
    </source>
</evidence>
<evidence type="ECO:0000256" key="7">
    <source>
        <dbReference type="SAM" id="Phobius"/>
    </source>
</evidence>
<dbReference type="OrthoDB" id="9781411at2"/>
<keyword evidence="6 7" id="KW-0472">Membrane</keyword>
<keyword evidence="4 7" id="KW-0812">Transmembrane</keyword>
<keyword evidence="3" id="KW-0813">Transport</keyword>
<dbReference type="GO" id="GO:0016020">
    <property type="term" value="C:membrane"/>
    <property type="evidence" value="ECO:0007669"/>
    <property type="project" value="UniProtKB-SubCell"/>
</dbReference>
<dbReference type="Pfam" id="PF00999">
    <property type="entry name" value="Na_H_Exchanger"/>
    <property type="match status" value="1"/>
</dbReference>
<dbReference type="PANTHER" id="PTHR42751:SF3">
    <property type="entry name" value="SODIUM_GLUTAMATE SYMPORTER"/>
    <property type="match status" value="1"/>
</dbReference>
<dbReference type="AlphaFoldDB" id="A0A0D1Y0P2"/>
<feature type="transmembrane region" description="Helical" evidence="7">
    <location>
        <begin position="113"/>
        <end position="133"/>
    </location>
</feature>
<evidence type="ECO:0000256" key="2">
    <source>
        <dbReference type="ARBA" id="ARBA00005551"/>
    </source>
</evidence>
<evidence type="ECO:0000256" key="5">
    <source>
        <dbReference type="ARBA" id="ARBA00022989"/>
    </source>
</evidence>
<dbReference type="InterPro" id="IPR038770">
    <property type="entry name" value="Na+/solute_symporter_sf"/>
</dbReference>
<sequence length="391" mass="42004">MHEGFPVLLGSGLLVLLLFAFGYAGAKVKIPGVILYILLGIALGRFIGENELLHTASEIGIVLLFFLLGMEFPADRLVGIAKKVWKAGVLDVILNLLITAAICYVFGLDLLSAFLIGGIVYATSSSITAKLLEGSRRMANRESEFMLALLIFEDLVAPVFVAILLGMTSGEDMGVLQFSILVGKIVLLAAGAIFIGRFVFRRLGTFIERINDEDTFVLLTVGIALAYGGLAIYLGLSEVLGAFLAGMMLSETKRSDDIEQNVLPIRDLLLPLFFLNFGTTITFGGGIPMAGLLTMILIWSIIAKVAVGILGGRWYGLGKRGAFRAGLSLVSRGEFSVVIAGLAMGSMKVFAGIYILAVAFIGILFFQLAPRLTKAVYGEQKKEHRKVKVPG</sequence>
<dbReference type="Proteomes" id="UP000037269">
    <property type="component" value="Unassembled WGS sequence"/>
</dbReference>
<dbReference type="GeneID" id="42307354"/>
<evidence type="ECO:0000313" key="9">
    <source>
        <dbReference type="EMBL" id="KON97342.1"/>
    </source>
</evidence>
<evidence type="ECO:0000313" key="11">
    <source>
        <dbReference type="Proteomes" id="UP000037269"/>
    </source>
</evidence>
<reference evidence="9 11" key="1">
    <citation type="submission" date="2015-07" db="EMBL/GenBank/DDBJ databases">
        <title>Fjat-14205 dsm 2895.</title>
        <authorList>
            <person name="Liu B."/>
            <person name="Wang J."/>
            <person name="Zhu Y."/>
            <person name="Liu G."/>
            <person name="Chen Q."/>
            <person name="Chen Z."/>
            <person name="Lan J."/>
            <person name="Che J."/>
            <person name="Ge C."/>
            <person name="Shi H."/>
            <person name="Pan Z."/>
            <person name="Liu X."/>
        </authorList>
    </citation>
    <scope>NUCLEOTIDE SEQUENCE [LARGE SCALE GENOMIC DNA]</scope>
    <source>
        <strain evidence="9 11">DSM 2895</strain>
    </source>
</reference>
<evidence type="ECO:0000256" key="6">
    <source>
        <dbReference type="ARBA" id="ARBA00023136"/>
    </source>
</evidence>
<feature type="transmembrane region" description="Helical" evidence="7">
    <location>
        <begin position="145"/>
        <end position="168"/>
    </location>
</feature>
<name>A0A0D1Y0P2_ANEMI</name>
<feature type="transmembrane region" description="Helical" evidence="7">
    <location>
        <begin position="216"/>
        <end position="249"/>
    </location>
</feature>